<proteinExistence type="predicted"/>
<evidence type="ECO:0000256" key="1">
    <source>
        <dbReference type="SAM" id="MobiDB-lite"/>
    </source>
</evidence>
<accession>A0AAC9JRE8</accession>
<dbReference type="KEGG" id="cdq:BOQ54_03090"/>
<sequence length="305" mass="33759">MTLAASPENQAKTKGLTKRAVPANDNQPDFFVPAVQDVPIKDGLDLMDIAVFRLAKSQTRKGDIIRHELPGVTVTVAGGAHGMATIMDYDVVLMMVSHLADETRRHRQGRGHKPSKIFRPNSVEVFKFCRVPKGGNSYDALEDSLRRLQGTFIEITRTNGVKRTRRTGYFPLLAGADVVSRTDSGRIATIEIIIPDWIYDSVTSHENPAVLTIDPDYFLLKKGLARFIYRLARKAAGNSSAIYSFTTVHARSGSTRPLKKFTSDLRKLIEADNLPGYHLKEVRGADGPQLHMQCREVALASSDQA</sequence>
<gene>
    <name evidence="2" type="ORF">BOQ54_03090</name>
</gene>
<dbReference type="Pfam" id="PF10134">
    <property type="entry name" value="RPA"/>
    <property type="match status" value="1"/>
</dbReference>
<feature type="region of interest" description="Disordered" evidence="1">
    <location>
        <begin position="1"/>
        <end position="23"/>
    </location>
</feature>
<dbReference type="AlphaFoldDB" id="A0AAC9JRE8"/>
<name>A0AAC9JRE8_9HYPH</name>
<dbReference type="InterPro" id="IPR018777">
    <property type="entry name" value="Replication_initiator_prot_A"/>
</dbReference>
<reference evidence="2 3" key="1">
    <citation type="submission" date="2016-11" db="EMBL/GenBank/DDBJ databases">
        <title>Complete genome sequence of the aerobically denitrifying bacterium Chelatococcus daeguensis TAD1.</title>
        <authorList>
            <person name="Yang Y."/>
            <person name="Huang S."/>
            <person name="Lin E."/>
        </authorList>
    </citation>
    <scope>NUCLEOTIDE SEQUENCE [LARGE SCALE GENOMIC DNA]</scope>
    <source>
        <strain evidence="2 3">TAD1</strain>
    </source>
</reference>
<keyword evidence="3" id="KW-1185">Reference proteome</keyword>
<evidence type="ECO:0000313" key="2">
    <source>
        <dbReference type="EMBL" id="APF38868.1"/>
    </source>
</evidence>
<protein>
    <recommendedName>
        <fullName evidence="4">Replication initiator protein A</fullName>
    </recommendedName>
</protein>
<evidence type="ECO:0000313" key="3">
    <source>
        <dbReference type="Proteomes" id="UP000182703"/>
    </source>
</evidence>
<dbReference type="EMBL" id="CP018095">
    <property type="protein sequence ID" value="APF38868.1"/>
    <property type="molecule type" value="Genomic_DNA"/>
</dbReference>
<dbReference type="Proteomes" id="UP000182703">
    <property type="component" value="Chromosome"/>
</dbReference>
<evidence type="ECO:0008006" key="4">
    <source>
        <dbReference type="Google" id="ProtNLM"/>
    </source>
</evidence>
<organism evidence="2 3">
    <name type="scientific">Chelatococcus daeguensis</name>
    <dbReference type="NCBI Taxonomy" id="444444"/>
    <lineage>
        <taxon>Bacteria</taxon>
        <taxon>Pseudomonadati</taxon>
        <taxon>Pseudomonadota</taxon>
        <taxon>Alphaproteobacteria</taxon>
        <taxon>Hyphomicrobiales</taxon>
        <taxon>Chelatococcaceae</taxon>
        <taxon>Chelatococcus</taxon>
    </lineage>
</organism>